<evidence type="ECO:0000256" key="2">
    <source>
        <dbReference type="ARBA" id="ARBA00023163"/>
    </source>
</evidence>
<dbReference type="InterPro" id="IPR052416">
    <property type="entry name" value="GTF3C_component"/>
</dbReference>
<reference evidence="5 6" key="1">
    <citation type="submission" date="2018-10" db="EMBL/GenBank/DDBJ databases">
        <title>A high-quality apple genome assembly.</title>
        <authorList>
            <person name="Hu J."/>
        </authorList>
    </citation>
    <scope>NUCLEOTIDE SEQUENCE [LARGE SCALE GENOMIC DNA]</scope>
    <source>
        <strain evidence="6">cv. HFTH1</strain>
        <tissue evidence="5">Young leaf</tissue>
    </source>
</reference>
<dbReference type="GO" id="GO:0006383">
    <property type="term" value="P:transcription by RNA polymerase III"/>
    <property type="evidence" value="ECO:0007669"/>
    <property type="project" value="TreeGrafter"/>
</dbReference>
<feature type="compositionally biased region" description="Basic and acidic residues" evidence="4">
    <location>
        <begin position="94"/>
        <end position="110"/>
    </location>
</feature>
<keyword evidence="2" id="KW-0804">Transcription</keyword>
<evidence type="ECO:0000313" key="5">
    <source>
        <dbReference type="EMBL" id="RXI03768.1"/>
    </source>
</evidence>
<dbReference type="AlphaFoldDB" id="A0A498K8L6"/>
<feature type="compositionally biased region" description="Acidic residues" evidence="4">
    <location>
        <begin position="111"/>
        <end position="124"/>
    </location>
</feature>
<evidence type="ECO:0000256" key="1">
    <source>
        <dbReference type="ARBA" id="ARBA00004123"/>
    </source>
</evidence>
<proteinExistence type="predicted"/>
<dbReference type="STRING" id="3750.A0A498K8L6"/>
<keyword evidence="3" id="KW-0539">Nucleus</keyword>
<comment type="subcellular location">
    <subcellularLocation>
        <location evidence="1">Nucleus</location>
    </subcellularLocation>
</comment>
<gene>
    <name evidence="5" type="ORF">DVH24_038042</name>
</gene>
<dbReference type="PANTHER" id="PTHR15052:SF2">
    <property type="entry name" value="GENERAL TRANSCRIPTION FACTOR 3C POLYPEPTIDE 2"/>
    <property type="match status" value="1"/>
</dbReference>
<dbReference type="GO" id="GO:0005634">
    <property type="term" value="C:nucleus"/>
    <property type="evidence" value="ECO:0007669"/>
    <property type="project" value="UniProtKB-SubCell"/>
</dbReference>
<dbReference type="PANTHER" id="PTHR15052">
    <property type="entry name" value="RNA POLYMERASE III TRANSCRIPTION INITIATION FACTOR COMPLEX SUBUNIT"/>
    <property type="match status" value="1"/>
</dbReference>
<evidence type="ECO:0000313" key="6">
    <source>
        <dbReference type="Proteomes" id="UP000290289"/>
    </source>
</evidence>
<dbReference type="Proteomes" id="UP000290289">
    <property type="component" value="Chromosome 3"/>
</dbReference>
<evidence type="ECO:0000256" key="4">
    <source>
        <dbReference type="SAM" id="MobiDB-lite"/>
    </source>
</evidence>
<dbReference type="EMBL" id="RDQH01000329">
    <property type="protein sequence ID" value="RXI03768.1"/>
    <property type="molecule type" value="Genomic_DNA"/>
</dbReference>
<feature type="region of interest" description="Disordered" evidence="4">
    <location>
        <begin position="94"/>
        <end position="124"/>
    </location>
</feature>
<organism evidence="5 6">
    <name type="scientific">Malus domestica</name>
    <name type="common">Apple</name>
    <name type="synonym">Pyrus malus</name>
    <dbReference type="NCBI Taxonomy" id="3750"/>
    <lineage>
        <taxon>Eukaryota</taxon>
        <taxon>Viridiplantae</taxon>
        <taxon>Streptophyta</taxon>
        <taxon>Embryophyta</taxon>
        <taxon>Tracheophyta</taxon>
        <taxon>Spermatophyta</taxon>
        <taxon>Magnoliopsida</taxon>
        <taxon>eudicotyledons</taxon>
        <taxon>Gunneridae</taxon>
        <taxon>Pentapetalae</taxon>
        <taxon>rosids</taxon>
        <taxon>fabids</taxon>
        <taxon>Rosales</taxon>
        <taxon>Rosaceae</taxon>
        <taxon>Amygdaloideae</taxon>
        <taxon>Maleae</taxon>
        <taxon>Malus</taxon>
    </lineage>
</organism>
<protein>
    <submittedName>
        <fullName evidence="5">Uncharacterized protein</fullName>
    </submittedName>
</protein>
<name>A0A498K8L6_MALDO</name>
<evidence type="ECO:0000256" key="3">
    <source>
        <dbReference type="ARBA" id="ARBA00023242"/>
    </source>
</evidence>
<accession>A0A498K8L6</accession>
<sequence length="150" mass="17491">MSFIHFCSQDFVMYVGEPVWALDWCPRVHQSSDGHPKCERSGIEKQKALEKAAKLPEKTDMFYATQNRMLPNAYRLFTGATRMGVEVKRMCDTDSKRGHTFEPDRKWDRDGDVEDSDSEEDPEIMEEMNYYPWRVGVLNKFANHDTSKGK</sequence>
<comment type="caution">
    <text evidence="5">The sequence shown here is derived from an EMBL/GenBank/DDBJ whole genome shotgun (WGS) entry which is preliminary data.</text>
</comment>
<keyword evidence="6" id="KW-1185">Reference proteome</keyword>
<dbReference type="GO" id="GO:0000127">
    <property type="term" value="C:transcription factor TFIIIC complex"/>
    <property type="evidence" value="ECO:0007669"/>
    <property type="project" value="TreeGrafter"/>
</dbReference>